<gene>
    <name evidence="1" type="ORF">HYPSUDRAFT_111893</name>
</gene>
<name>A0A0D2P3A4_HYPSF</name>
<proteinExistence type="predicted"/>
<dbReference type="OMA" id="INMMAAN"/>
<dbReference type="STRING" id="945553.A0A0D2P3A4"/>
<organism evidence="1 2">
    <name type="scientific">Hypholoma sublateritium (strain FD-334 SS-4)</name>
    <dbReference type="NCBI Taxonomy" id="945553"/>
    <lineage>
        <taxon>Eukaryota</taxon>
        <taxon>Fungi</taxon>
        <taxon>Dikarya</taxon>
        <taxon>Basidiomycota</taxon>
        <taxon>Agaricomycotina</taxon>
        <taxon>Agaricomycetes</taxon>
        <taxon>Agaricomycetidae</taxon>
        <taxon>Agaricales</taxon>
        <taxon>Agaricineae</taxon>
        <taxon>Strophariaceae</taxon>
        <taxon>Hypholoma</taxon>
    </lineage>
</organism>
<reference evidence="2" key="1">
    <citation type="submission" date="2014-04" db="EMBL/GenBank/DDBJ databases">
        <title>Evolutionary Origins and Diversification of the Mycorrhizal Mutualists.</title>
        <authorList>
            <consortium name="DOE Joint Genome Institute"/>
            <consortium name="Mycorrhizal Genomics Consortium"/>
            <person name="Kohler A."/>
            <person name="Kuo A."/>
            <person name="Nagy L.G."/>
            <person name="Floudas D."/>
            <person name="Copeland A."/>
            <person name="Barry K.W."/>
            <person name="Cichocki N."/>
            <person name="Veneault-Fourrey C."/>
            <person name="LaButti K."/>
            <person name="Lindquist E.A."/>
            <person name="Lipzen A."/>
            <person name="Lundell T."/>
            <person name="Morin E."/>
            <person name="Murat C."/>
            <person name="Riley R."/>
            <person name="Ohm R."/>
            <person name="Sun H."/>
            <person name="Tunlid A."/>
            <person name="Henrissat B."/>
            <person name="Grigoriev I.V."/>
            <person name="Hibbett D.S."/>
            <person name="Martin F."/>
        </authorList>
    </citation>
    <scope>NUCLEOTIDE SEQUENCE [LARGE SCALE GENOMIC DNA]</scope>
    <source>
        <strain evidence="2">FD-334 SS-4</strain>
    </source>
</reference>
<dbReference type="AlphaFoldDB" id="A0A0D2P3A4"/>
<keyword evidence="2" id="KW-1185">Reference proteome</keyword>
<sequence length="85" mass="9724">FKMESANSLIDMTLGLLHNLKVTIGGYDFYLQVQVVHNMPYEVLLGLHFHVLTQLGTQFYRDRSSHITIDDPNTGAKIMVPMCER</sequence>
<evidence type="ECO:0000313" key="1">
    <source>
        <dbReference type="EMBL" id="KJA25399.1"/>
    </source>
</evidence>
<feature type="non-terminal residue" evidence="1">
    <location>
        <position position="85"/>
    </location>
</feature>
<dbReference type="Proteomes" id="UP000054270">
    <property type="component" value="Unassembled WGS sequence"/>
</dbReference>
<protein>
    <submittedName>
        <fullName evidence="1">Uncharacterized protein</fullName>
    </submittedName>
</protein>
<accession>A0A0D2P3A4</accession>
<evidence type="ECO:0000313" key="2">
    <source>
        <dbReference type="Proteomes" id="UP000054270"/>
    </source>
</evidence>
<dbReference type="EMBL" id="KN817532">
    <property type="protein sequence ID" value="KJA25399.1"/>
    <property type="molecule type" value="Genomic_DNA"/>
</dbReference>
<dbReference type="OrthoDB" id="5596707at2759"/>
<feature type="non-terminal residue" evidence="1">
    <location>
        <position position="1"/>
    </location>
</feature>